<evidence type="ECO:0000313" key="3">
    <source>
        <dbReference type="EMBL" id="OGY17734.1"/>
    </source>
</evidence>
<evidence type="ECO:0000256" key="1">
    <source>
        <dbReference type="SAM" id="MobiDB-lite"/>
    </source>
</evidence>
<feature type="domain" description="Peptidase M24" evidence="2">
    <location>
        <begin position="8"/>
        <end position="164"/>
    </location>
</feature>
<dbReference type="InterPro" id="IPR000994">
    <property type="entry name" value="Pept_M24"/>
</dbReference>
<evidence type="ECO:0000313" key="4">
    <source>
        <dbReference type="Proteomes" id="UP000177324"/>
    </source>
</evidence>
<organism evidence="3 4">
    <name type="scientific">Candidatus Chisholmbacteria bacterium RIFCSPHIGHO2_01_FULL_48_12</name>
    <dbReference type="NCBI Taxonomy" id="1797589"/>
    <lineage>
        <taxon>Bacteria</taxon>
        <taxon>Candidatus Chisholmiibacteriota</taxon>
    </lineage>
</organism>
<dbReference type="InterPro" id="IPR036005">
    <property type="entry name" value="Creatinase/aminopeptidase-like"/>
</dbReference>
<dbReference type="GO" id="GO:0008235">
    <property type="term" value="F:metalloexopeptidase activity"/>
    <property type="evidence" value="ECO:0007669"/>
    <property type="project" value="UniProtKB-ARBA"/>
</dbReference>
<reference evidence="3 4" key="1">
    <citation type="journal article" date="2016" name="Nat. Commun.">
        <title>Thousands of microbial genomes shed light on interconnected biogeochemical processes in an aquifer system.</title>
        <authorList>
            <person name="Anantharaman K."/>
            <person name="Brown C.T."/>
            <person name="Hug L.A."/>
            <person name="Sharon I."/>
            <person name="Castelle C.J."/>
            <person name="Probst A.J."/>
            <person name="Thomas B.C."/>
            <person name="Singh A."/>
            <person name="Wilkins M.J."/>
            <person name="Karaoz U."/>
            <person name="Brodie E.L."/>
            <person name="Williams K.H."/>
            <person name="Hubbard S.S."/>
            <person name="Banfield J.F."/>
        </authorList>
    </citation>
    <scope>NUCLEOTIDE SEQUENCE [LARGE SCALE GENOMIC DNA]</scope>
</reference>
<dbReference type="Gene3D" id="3.90.230.10">
    <property type="entry name" value="Creatinase/methionine aminopeptidase superfamily"/>
    <property type="match status" value="1"/>
</dbReference>
<dbReference type="Proteomes" id="UP000177324">
    <property type="component" value="Unassembled WGS sequence"/>
</dbReference>
<dbReference type="PANTHER" id="PTHR46112:SF3">
    <property type="entry name" value="AMINOPEPTIDASE YPDF"/>
    <property type="match status" value="1"/>
</dbReference>
<gene>
    <name evidence="3" type="ORF">A2784_01260</name>
</gene>
<dbReference type="PANTHER" id="PTHR46112">
    <property type="entry name" value="AMINOPEPTIDASE"/>
    <property type="match status" value="1"/>
</dbReference>
<dbReference type="AlphaFoldDB" id="A0A1G1VQY9"/>
<proteinExistence type="predicted"/>
<feature type="compositionally biased region" description="Polar residues" evidence="1">
    <location>
        <begin position="1"/>
        <end position="13"/>
    </location>
</feature>
<dbReference type="InterPro" id="IPR050659">
    <property type="entry name" value="Peptidase_M24B"/>
</dbReference>
<feature type="region of interest" description="Disordered" evidence="1">
    <location>
        <begin position="1"/>
        <end position="22"/>
    </location>
</feature>
<dbReference type="InterPro" id="IPR001714">
    <property type="entry name" value="Pept_M24_MAP"/>
</dbReference>
<protein>
    <recommendedName>
        <fullName evidence="2">Peptidase M24 domain-containing protein</fullName>
    </recommendedName>
</protein>
<evidence type="ECO:0000259" key="2">
    <source>
        <dbReference type="Pfam" id="PF00557"/>
    </source>
</evidence>
<comment type="caution">
    <text evidence="3">The sequence shown here is derived from an EMBL/GenBank/DDBJ whole genome shotgun (WGS) entry which is preliminary data.</text>
</comment>
<dbReference type="Pfam" id="PF00557">
    <property type="entry name" value="Peptidase_M24"/>
    <property type="match status" value="1"/>
</dbReference>
<dbReference type="GO" id="GO:0004177">
    <property type="term" value="F:aminopeptidase activity"/>
    <property type="evidence" value="ECO:0007669"/>
    <property type="project" value="UniProtKB-ARBA"/>
</dbReference>
<sequence>MLAWLTSSLSSHAATPHHKPTHRKINSGNLLLIDIGCRYHGYCSDLTRTTFTKPPTPLQLKIYRLVKQAYTAALRHLGGGSDSPEVYSRDVDRAARQIINNAGYGKYFIHGTGHGVGRRIHQLPKIGPRSRIYKLRSGMVLTIEPGIYLPHRFGIRLEDTILITPTGYRRLTHSLFLKL</sequence>
<dbReference type="PRINTS" id="PR00599">
    <property type="entry name" value="MAPEPTIDASE"/>
</dbReference>
<accession>A0A1G1VQY9</accession>
<name>A0A1G1VQY9_9BACT</name>
<dbReference type="STRING" id="1797589.A2784_01260"/>
<dbReference type="SUPFAM" id="SSF55920">
    <property type="entry name" value="Creatinase/aminopeptidase"/>
    <property type="match status" value="1"/>
</dbReference>
<dbReference type="EMBL" id="MHCH01000015">
    <property type="protein sequence ID" value="OGY17734.1"/>
    <property type="molecule type" value="Genomic_DNA"/>
</dbReference>